<dbReference type="InterPro" id="IPR036425">
    <property type="entry name" value="MoaB/Mog-like_dom_sf"/>
</dbReference>
<evidence type="ECO:0000256" key="1">
    <source>
        <dbReference type="ARBA" id="ARBA00005046"/>
    </source>
</evidence>
<protein>
    <submittedName>
        <fullName evidence="4">Molybdenum cofactor biosynthesis protein MoeA</fullName>
    </submittedName>
</protein>
<dbReference type="Gene3D" id="2.40.340.10">
    <property type="entry name" value="MoeA, C-terminal, domain IV"/>
    <property type="match status" value="1"/>
</dbReference>
<reference evidence="4 5" key="1">
    <citation type="submission" date="2016-06" db="EMBL/GenBank/DDBJ databases">
        <title>Discovery of anaerobic lithoheterotrophic haloarchaeon capable of sulfur respiration by hydrogen and formate.</title>
        <authorList>
            <person name="Sorokin D.Y."/>
            <person name="Kublanov I.V."/>
            <person name="Roman P."/>
            <person name="Sinninghe Damste J.S."/>
            <person name="Golyshin P.N."/>
            <person name="Rojo D."/>
            <person name="Ciordia S."/>
            <person name="Mena Md.C."/>
            <person name="Ferrer M."/>
            <person name="Smedile F."/>
            <person name="Messina E."/>
            <person name="La Cono V."/>
            <person name="Yakimov M.M."/>
        </authorList>
    </citation>
    <scope>NUCLEOTIDE SEQUENCE [LARGE SCALE GENOMIC DNA]</scope>
    <source>
        <strain evidence="4 5">HTSR1</strain>
    </source>
</reference>
<dbReference type="InterPro" id="IPR036688">
    <property type="entry name" value="MoeA_C_domain_IV_sf"/>
</dbReference>
<evidence type="ECO:0000256" key="2">
    <source>
        <dbReference type="ARBA" id="ARBA00023150"/>
    </source>
</evidence>
<dbReference type="PATRIC" id="fig|1855411.3.peg.924"/>
<comment type="pathway">
    <text evidence="1">Cofactor biosynthesis; molybdopterin biosynthesis.</text>
</comment>
<dbReference type="GeneID" id="29828923"/>
<evidence type="ECO:0000313" key="5">
    <source>
        <dbReference type="Proteomes" id="UP000185608"/>
    </source>
</evidence>
<dbReference type="Pfam" id="PF12727">
    <property type="entry name" value="PBP_like"/>
    <property type="match status" value="1"/>
</dbReference>
<dbReference type="GO" id="GO:0006777">
    <property type="term" value="P:Mo-molybdopterin cofactor biosynthetic process"/>
    <property type="evidence" value="ECO:0007669"/>
    <property type="project" value="UniProtKB-KW"/>
</dbReference>
<dbReference type="PANTHER" id="PTHR10192">
    <property type="entry name" value="MOLYBDOPTERIN BIOSYNTHESIS PROTEIN"/>
    <property type="match status" value="1"/>
</dbReference>
<dbReference type="Gene3D" id="2.170.190.11">
    <property type="entry name" value="Molybdopterin biosynthesis moea protein, domain 3"/>
    <property type="match status" value="1"/>
</dbReference>
<dbReference type="InterPro" id="IPR005111">
    <property type="entry name" value="MoeA_C_domain_IV"/>
</dbReference>
<dbReference type="InterPro" id="IPR008284">
    <property type="entry name" value="MoCF_biosynth_CS"/>
</dbReference>
<evidence type="ECO:0000313" key="4">
    <source>
        <dbReference type="EMBL" id="AOW80109.1"/>
    </source>
</evidence>
<dbReference type="NCBIfam" id="TIGR00177">
    <property type="entry name" value="molyb_syn"/>
    <property type="match status" value="1"/>
</dbReference>
<dbReference type="EMBL" id="CP016070">
    <property type="protein sequence ID" value="AOW80109.1"/>
    <property type="molecule type" value="Genomic_DNA"/>
</dbReference>
<dbReference type="UniPathway" id="UPA00344"/>
<dbReference type="KEGG" id="halh:HTSR_0924"/>
<dbReference type="GO" id="GO:0061599">
    <property type="term" value="F:molybdopterin molybdotransferase activity"/>
    <property type="evidence" value="ECO:0007669"/>
    <property type="project" value="TreeGrafter"/>
</dbReference>
<dbReference type="SMART" id="SM00852">
    <property type="entry name" value="MoCF_biosynth"/>
    <property type="match status" value="1"/>
</dbReference>
<dbReference type="InterPro" id="IPR001453">
    <property type="entry name" value="MoaB/Mog_dom"/>
</dbReference>
<dbReference type="STRING" id="1873524.HSR6_0938"/>
<dbReference type="PANTHER" id="PTHR10192:SF5">
    <property type="entry name" value="GEPHYRIN"/>
    <property type="match status" value="1"/>
</dbReference>
<dbReference type="RefSeq" id="WP_070364825.1">
    <property type="nucleotide sequence ID" value="NZ_CP016070.1"/>
</dbReference>
<sequence>MSERKQFRDLAEPAELHAAIDALGIDPGTQSVPLIEADGRVAAERIDAGIDVPGFDRSTKDGYAVQAADTFDASEGDPFVADLLGVVEAGDKPKTDVESGGVVSVATGAPVPPGADAVIPVERTTRLQSGAEPQIEIRTAVAPGDNIMHSGDDVAAGDRAIGPGTVLTTRDVGLLAAIGVEEVPVVERPTVGIVSTGNELVRPGEPLDDARGQIYDLNTYALAAAVRAAGGEPEVVPHIADDYDRMHETLESVGERCDLVLSSGSTSASDADVLYRVVEDHGSLDLHGVAVKPGRPTIVGEIADTAYIGLPGNPVSALSIFRTFVAPAIREAAGRPPESAPTLEGEMVAPKRYTEGRTYLLPVAVIEDESGSVLVYPVDKGSGAITSLTEADGVVEMSPETELLERGQSVTVDLFSGDTRPPSVLGIGESDPLLSRLLDRIDGPRYLSHGSREGRRRFRDGIPDFALLAPGDAEAVDGEVLGTFDREWGLIVPSGNPANVSELADLLGAESFYNLPTVSGLRSALDEALADLAAERDVSEAELADRIPGYDRTVTGVRSPARRVAQGTATVGLGLRFAASELDVDFVPLGTQTLTVVAAPDRVEKPGVRELQTVLETDLAGVIDSTPGYAP</sequence>
<dbReference type="Pfam" id="PF00994">
    <property type="entry name" value="MoCF_biosynth"/>
    <property type="match status" value="1"/>
</dbReference>
<organism evidence="4 5">
    <name type="scientific">Halodesulfurarchaeum formicicum</name>
    <dbReference type="NCBI Taxonomy" id="1873524"/>
    <lineage>
        <taxon>Archaea</taxon>
        <taxon>Methanobacteriati</taxon>
        <taxon>Methanobacteriota</taxon>
        <taxon>Stenosarchaea group</taxon>
        <taxon>Halobacteria</taxon>
        <taxon>Halobacteriales</taxon>
        <taxon>Halobacteriaceae</taxon>
        <taxon>Halodesulfurarchaeum</taxon>
    </lineage>
</organism>
<dbReference type="SUPFAM" id="SSF53218">
    <property type="entry name" value="Molybdenum cofactor biosynthesis proteins"/>
    <property type="match status" value="1"/>
</dbReference>
<dbReference type="NCBIfam" id="NF011068">
    <property type="entry name" value="PRK14498.1"/>
    <property type="match status" value="1"/>
</dbReference>
<dbReference type="InterPro" id="IPR038987">
    <property type="entry name" value="MoeA-like"/>
</dbReference>
<dbReference type="InterPro" id="IPR005110">
    <property type="entry name" value="MoeA_linker/N"/>
</dbReference>
<dbReference type="GO" id="GO:0005737">
    <property type="term" value="C:cytoplasm"/>
    <property type="evidence" value="ECO:0007669"/>
    <property type="project" value="TreeGrafter"/>
</dbReference>
<dbReference type="SUPFAM" id="SSF63867">
    <property type="entry name" value="MoeA C-terminal domain-like"/>
    <property type="match status" value="1"/>
</dbReference>
<feature type="domain" description="MoaB/Mog" evidence="3">
    <location>
        <begin position="192"/>
        <end position="331"/>
    </location>
</feature>
<dbReference type="Gene3D" id="3.40.980.10">
    <property type="entry name" value="MoaB/Mog-like domain"/>
    <property type="match status" value="1"/>
</dbReference>
<keyword evidence="2" id="KW-0501">Molybdenum cofactor biosynthesis</keyword>
<dbReference type="Pfam" id="PF03454">
    <property type="entry name" value="MoeA_C"/>
    <property type="match status" value="1"/>
</dbReference>
<dbReference type="SUPFAM" id="SSF63882">
    <property type="entry name" value="MoeA N-terminal region -like"/>
    <property type="match status" value="1"/>
</dbReference>
<dbReference type="PROSITE" id="PS01079">
    <property type="entry name" value="MOCF_BIOSYNTHESIS_2"/>
    <property type="match status" value="1"/>
</dbReference>
<dbReference type="InterPro" id="IPR036135">
    <property type="entry name" value="MoeA_linker/N_sf"/>
</dbReference>
<dbReference type="FunFam" id="2.170.190.11:FF:000001">
    <property type="entry name" value="Molybdopterin molybdenumtransferase"/>
    <property type="match status" value="1"/>
</dbReference>
<dbReference type="AlphaFoldDB" id="A0A1D8S423"/>
<proteinExistence type="predicted"/>
<dbReference type="Gene3D" id="3.90.105.10">
    <property type="entry name" value="Molybdopterin biosynthesis moea protein, domain 2"/>
    <property type="match status" value="1"/>
</dbReference>
<evidence type="ECO:0000259" key="3">
    <source>
        <dbReference type="SMART" id="SM00852"/>
    </source>
</evidence>
<dbReference type="InterPro" id="IPR024370">
    <property type="entry name" value="PBP_domain"/>
</dbReference>
<accession>A0A1D8S423</accession>
<name>A0A1D8S423_9EURY</name>
<dbReference type="Proteomes" id="UP000185608">
    <property type="component" value="Chromosome"/>
</dbReference>
<dbReference type="Pfam" id="PF03453">
    <property type="entry name" value="MoeA_N"/>
    <property type="match status" value="1"/>
</dbReference>
<dbReference type="NCBIfam" id="NF045515">
    <property type="entry name" value="Glp_gephyrin"/>
    <property type="match status" value="1"/>
</dbReference>
<dbReference type="CDD" id="cd00887">
    <property type="entry name" value="MoeA"/>
    <property type="match status" value="1"/>
</dbReference>
<gene>
    <name evidence="4" type="ORF">HTSR_0924</name>
</gene>